<feature type="transmembrane region" description="Helical" evidence="10">
    <location>
        <begin position="221"/>
        <end position="239"/>
    </location>
</feature>
<evidence type="ECO:0000256" key="6">
    <source>
        <dbReference type="ARBA" id="ARBA00023002"/>
    </source>
</evidence>
<dbReference type="GO" id="GO:0016491">
    <property type="term" value="F:oxidoreductase activity"/>
    <property type="evidence" value="ECO:0007669"/>
    <property type="project" value="UniProtKB-KW"/>
</dbReference>
<feature type="transmembrane region" description="Helical" evidence="10">
    <location>
        <begin position="307"/>
        <end position="327"/>
    </location>
</feature>
<dbReference type="Gene3D" id="3.90.70.10">
    <property type="entry name" value="Cysteine proteinases"/>
    <property type="match status" value="1"/>
</dbReference>
<organism evidence="12 13">
    <name type="scientific">Epilithonimonas bovis DSM 19482</name>
    <dbReference type="NCBI Taxonomy" id="1121284"/>
    <lineage>
        <taxon>Bacteria</taxon>
        <taxon>Pseudomonadati</taxon>
        <taxon>Bacteroidota</taxon>
        <taxon>Flavobacteriia</taxon>
        <taxon>Flavobacteriales</taxon>
        <taxon>Weeksellaceae</taxon>
        <taxon>Chryseobacterium group</taxon>
        <taxon>Epilithonimonas</taxon>
    </lineage>
</organism>
<evidence type="ECO:0000256" key="8">
    <source>
        <dbReference type="ARBA" id="ARBA00023157"/>
    </source>
</evidence>
<dbReference type="GO" id="GO:0048038">
    <property type="term" value="F:quinone binding"/>
    <property type="evidence" value="ECO:0007669"/>
    <property type="project" value="UniProtKB-KW"/>
</dbReference>
<dbReference type="Gene3D" id="3.40.30.10">
    <property type="entry name" value="Glutaredoxin"/>
    <property type="match status" value="1"/>
</dbReference>
<dbReference type="EMBL" id="FTPU01000006">
    <property type="protein sequence ID" value="SIT96143.1"/>
    <property type="molecule type" value="Genomic_DNA"/>
</dbReference>
<evidence type="ECO:0000313" key="13">
    <source>
        <dbReference type="Proteomes" id="UP000187261"/>
    </source>
</evidence>
<dbReference type="OrthoDB" id="1100563at2"/>
<evidence type="ECO:0000256" key="9">
    <source>
        <dbReference type="ARBA" id="ARBA00023284"/>
    </source>
</evidence>
<feature type="transmembrane region" description="Helical" evidence="10">
    <location>
        <begin position="158"/>
        <end position="178"/>
    </location>
</feature>
<gene>
    <name evidence="12" type="ORF">SAMN05660493_00815</name>
</gene>
<keyword evidence="5 10" id="KW-1133">Transmembrane helix</keyword>
<protein>
    <submittedName>
        <fullName evidence="12">Vitamin K epoxide reductase family protein</fullName>
    </submittedName>
</protein>
<evidence type="ECO:0000256" key="3">
    <source>
        <dbReference type="ARBA" id="ARBA00022692"/>
    </source>
</evidence>
<dbReference type="CDD" id="cd12921">
    <property type="entry name" value="VKOR_4"/>
    <property type="match status" value="1"/>
</dbReference>
<evidence type="ECO:0000256" key="10">
    <source>
        <dbReference type="SAM" id="Phobius"/>
    </source>
</evidence>
<evidence type="ECO:0000313" key="12">
    <source>
        <dbReference type="EMBL" id="SIT96143.1"/>
    </source>
</evidence>
<keyword evidence="6" id="KW-0560">Oxidoreductase</keyword>
<evidence type="ECO:0000256" key="7">
    <source>
        <dbReference type="ARBA" id="ARBA00023136"/>
    </source>
</evidence>
<sequence>MASKDLEAVFSYLHSEKISINKEEFQFQVETHADYPSLLAFSDALHFFNIPNIAFNLSFDEIDNLPDSFIAFLGKEYQEPNLYHITKQRNHYSYQEEKKPVKVTKEELKTLWKSVVLLVEKLEEHTENKKSNVFSTSFFIAVLTILILSVVWFFSQSLILVIFGGLISIGLFLSIEAIKTELGIESKISNGFCNIVSNADCGQVINSTKNQWIEKVKISDISIWFFASQLFAFFLFSVAGLHNQLLGYIFISLVLSVPMTLYSIYFQFKVEKKWCPICLSIIGIVYLEILFLFFIKYDFQLNAESLVLFFAIFSIVAGLVYLLKPVFVEKKEFKDKYIKQLRFVRNYEVFKNTLQKSDTQFFEKEFIVLGNRESKKRISIVTSPFCGFCKDAHHLLDDIISRFGESMAVSIRFNYDENSDTKTKDFFLRLTEIYVEKGSEHFMQSLKNWFENKNLDTWFFQFGTSENTTEIESKLKEIAVENSEKELNFTPNIFLNQYNFPKQYDKEHLEYFIADWIEDEEI</sequence>
<evidence type="ECO:0000256" key="2">
    <source>
        <dbReference type="ARBA" id="ARBA00006214"/>
    </source>
</evidence>
<comment type="subcellular location">
    <subcellularLocation>
        <location evidence="1">Membrane</location>
        <topology evidence="1">Multi-pass membrane protein</topology>
    </subcellularLocation>
</comment>
<evidence type="ECO:0000256" key="5">
    <source>
        <dbReference type="ARBA" id="ARBA00022989"/>
    </source>
</evidence>
<dbReference type="Gene3D" id="1.20.1440.130">
    <property type="entry name" value="VKOR domain"/>
    <property type="match status" value="1"/>
</dbReference>
<feature type="domain" description="Vitamin K epoxide reductase" evidence="11">
    <location>
        <begin position="163"/>
        <end position="285"/>
    </location>
</feature>
<comment type="similarity">
    <text evidence="2">Belongs to the VKOR family.</text>
</comment>
<name>A0A1U7PVY8_9FLAO</name>
<dbReference type="InterPro" id="IPR038354">
    <property type="entry name" value="VKOR_sf"/>
</dbReference>
<keyword evidence="13" id="KW-1185">Reference proteome</keyword>
<dbReference type="InterPro" id="IPR036249">
    <property type="entry name" value="Thioredoxin-like_sf"/>
</dbReference>
<keyword evidence="4" id="KW-0874">Quinone</keyword>
<dbReference type="SUPFAM" id="SSF52833">
    <property type="entry name" value="Thioredoxin-like"/>
    <property type="match status" value="1"/>
</dbReference>
<dbReference type="GO" id="GO:0016020">
    <property type="term" value="C:membrane"/>
    <property type="evidence" value="ECO:0007669"/>
    <property type="project" value="UniProtKB-SubCell"/>
</dbReference>
<feature type="transmembrane region" description="Helical" evidence="10">
    <location>
        <begin position="277"/>
        <end position="295"/>
    </location>
</feature>
<keyword evidence="8" id="KW-1015">Disulfide bond</keyword>
<evidence type="ECO:0000256" key="1">
    <source>
        <dbReference type="ARBA" id="ARBA00004141"/>
    </source>
</evidence>
<feature type="transmembrane region" description="Helical" evidence="10">
    <location>
        <begin position="245"/>
        <end position="265"/>
    </location>
</feature>
<reference evidence="13" key="1">
    <citation type="submission" date="2016-10" db="EMBL/GenBank/DDBJ databases">
        <authorList>
            <person name="Varghese N."/>
            <person name="Submissions S."/>
        </authorList>
    </citation>
    <scope>NUCLEOTIDE SEQUENCE [LARGE SCALE GENOMIC DNA]</scope>
    <source>
        <strain evidence="13">DSM 19482</strain>
    </source>
</reference>
<dbReference type="InterPro" id="IPR012932">
    <property type="entry name" value="VKOR"/>
</dbReference>
<keyword evidence="9" id="KW-0676">Redox-active center</keyword>
<keyword evidence="3 10" id="KW-0812">Transmembrane</keyword>
<dbReference type="AlphaFoldDB" id="A0A1U7PVY8"/>
<dbReference type="Proteomes" id="UP000187261">
    <property type="component" value="Unassembled WGS sequence"/>
</dbReference>
<keyword evidence="7 10" id="KW-0472">Membrane</keyword>
<evidence type="ECO:0000259" key="11">
    <source>
        <dbReference type="Pfam" id="PF07884"/>
    </source>
</evidence>
<feature type="transmembrane region" description="Helical" evidence="10">
    <location>
        <begin position="133"/>
        <end position="152"/>
    </location>
</feature>
<dbReference type="RefSeq" id="WP_076782200.1">
    <property type="nucleotide sequence ID" value="NZ_FTPU01000006.1"/>
</dbReference>
<accession>A0A1U7PVY8</accession>
<dbReference type="Pfam" id="PF07884">
    <property type="entry name" value="VKOR"/>
    <property type="match status" value="1"/>
</dbReference>
<dbReference type="STRING" id="1121284.SAMN05660493_00815"/>
<proteinExistence type="inferred from homology"/>
<evidence type="ECO:0000256" key="4">
    <source>
        <dbReference type="ARBA" id="ARBA00022719"/>
    </source>
</evidence>